<sequence>MPHPSSTGGLHAWVALTPDAVEAVADRKGLAAADCDVLLRHSLAAGRFSVEVSQDDDSVIIHADYGLTIGDVAWRLGVDERDRVGDRLLSVVAGLAAAPVAPDSLPLAASIPGSTARGSQGGASVRSGSLSTNASPSGVGRPAKRPREASSLGLSVAEAGASSGDTPVDAVVAAGDDAPPPGPGRPAPPRPRRLRSALALNPGVGMGRRKRKPGALG</sequence>
<evidence type="ECO:0000256" key="1">
    <source>
        <dbReference type="SAM" id="MobiDB-lite"/>
    </source>
</evidence>
<dbReference type="Proteomes" id="UP000323011">
    <property type="component" value="Unassembled WGS sequence"/>
</dbReference>
<dbReference type="Proteomes" id="UP000324907">
    <property type="component" value="Unassembled WGS sequence"/>
</dbReference>
<feature type="compositionally biased region" description="Pro residues" evidence="1">
    <location>
        <begin position="178"/>
        <end position="189"/>
    </location>
</feature>
<dbReference type="EMBL" id="VLTO01000032">
    <property type="protein sequence ID" value="KAA0173509.1"/>
    <property type="molecule type" value="Genomic_DNA"/>
</dbReference>
<dbReference type="Proteomes" id="UP000322899">
    <property type="component" value="Unassembled WGS sequence"/>
</dbReference>
<proteinExistence type="predicted"/>
<gene>
    <name evidence="5" type="ORF">FNF27_05004</name>
    <name evidence="4" type="ORF">FNF28_02518</name>
    <name evidence="2" type="ORF">FNF29_00629</name>
    <name evidence="3" type="ORF">FNF31_03516</name>
</gene>
<evidence type="ECO:0000313" key="2">
    <source>
        <dbReference type="EMBL" id="KAA0157277.1"/>
    </source>
</evidence>
<dbReference type="EMBL" id="VLTL01000028">
    <property type="protein sequence ID" value="KAA0168358.1"/>
    <property type="molecule type" value="Genomic_DNA"/>
</dbReference>
<protein>
    <submittedName>
        <fullName evidence="4">Uncharacterized protein</fullName>
    </submittedName>
</protein>
<evidence type="ECO:0000313" key="5">
    <source>
        <dbReference type="EMBL" id="KAA0173509.1"/>
    </source>
</evidence>
<evidence type="ECO:0000313" key="3">
    <source>
        <dbReference type="EMBL" id="KAA0161939.1"/>
    </source>
</evidence>
<keyword evidence="7" id="KW-1185">Reference proteome</keyword>
<name>A0A5A8DSU4_CAFRO</name>
<feature type="compositionally biased region" description="Basic residues" evidence="1">
    <location>
        <begin position="207"/>
        <end position="217"/>
    </location>
</feature>
<dbReference type="AlphaFoldDB" id="A0A5A8DSU4"/>
<evidence type="ECO:0000313" key="7">
    <source>
        <dbReference type="Proteomes" id="UP000323011"/>
    </source>
</evidence>
<dbReference type="EMBL" id="VLTN01000002">
    <property type="protein sequence ID" value="KAA0157277.1"/>
    <property type="molecule type" value="Genomic_DNA"/>
</dbReference>
<accession>A0A5A8DSU4</accession>
<dbReference type="EMBL" id="VLTM01000031">
    <property type="protein sequence ID" value="KAA0161939.1"/>
    <property type="molecule type" value="Genomic_DNA"/>
</dbReference>
<evidence type="ECO:0000313" key="6">
    <source>
        <dbReference type="Proteomes" id="UP000322899"/>
    </source>
</evidence>
<evidence type="ECO:0000313" key="9">
    <source>
        <dbReference type="Proteomes" id="UP000325113"/>
    </source>
</evidence>
<dbReference type="Proteomes" id="UP000325113">
    <property type="component" value="Unassembled WGS sequence"/>
</dbReference>
<feature type="region of interest" description="Disordered" evidence="1">
    <location>
        <begin position="112"/>
        <end position="217"/>
    </location>
</feature>
<feature type="compositionally biased region" description="Polar residues" evidence="1">
    <location>
        <begin position="126"/>
        <end position="136"/>
    </location>
</feature>
<feature type="compositionally biased region" description="Low complexity" evidence="1">
    <location>
        <begin position="167"/>
        <end position="177"/>
    </location>
</feature>
<organism evidence="4 8">
    <name type="scientific">Cafeteria roenbergensis</name>
    <name type="common">Marine flagellate</name>
    <dbReference type="NCBI Taxonomy" id="33653"/>
    <lineage>
        <taxon>Eukaryota</taxon>
        <taxon>Sar</taxon>
        <taxon>Stramenopiles</taxon>
        <taxon>Bigyra</taxon>
        <taxon>Opalozoa</taxon>
        <taxon>Bicosoecida</taxon>
        <taxon>Cafeteriaceae</taxon>
        <taxon>Cafeteria</taxon>
    </lineage>
</organism>
<evidence type="ECO:0000313" key="8">
    <source>
        <dbReference type="Proteomes" id="UP000324907"/>
    </source>
</evidence>
<evidence type="ECO:0000313" key="4">
    <source>
        <dbReference type="EMBL" id="KAA0168358.1"/>
    </source>
</evidence>
<reference evidence="6 7" key="1">
    <citation type="submission" date="2019-07" db="EMBL/GenBank/DDBJ databases">
        <title>Genomes of Cafeteria roenbergensis.</title>
        <authorList>
            <person name="Fischer M.G."/>
            <person name="Hackl T."/>
            <person name="Roman M."/>
        </authorList>
    </citation>
    <scope>NUCLEOTIDE SEQUENCE [LARGE SCALE GENOMIC DNA]</scope>
    <source>
        <strain evidence="2 7">BVI</strain>
        <strain evidence="3 9">Cflag</strain>
        <strain evidence="5 6">E4-10P</strain>
        <strain evidence="4 8">RCC970-E3</strain>
    </source>
</reference>
<comment type="caution">
    <text evidence="4">The sequence shown here is derived from an EMBL/GenBank/DDBJ whole genome shotgun (WGS) entry which is preliminary data.</text>
</comment>